<evidence type="ECO:0000313" key="2">
    <source>
        <dbReference type="Proteomes" id="UP001202961"/>
    </source>
</evidence>
<accession>A0ABT0TZX4</accession>
<name>A0ABT0TZX4_9BACT</name>
<dbReference type="EMBL" id="JAMQBK010000017">
    <property type="protein sequence ID" value="MCM2370140.1"/>
    <property type="molecule type" value="Genomic_DNA"/>
</dbReference>
<protein>
    <submittedName>
        <fullName evidence="1">Uncharacterized protein</fullName>
    </submittedName>
</protein>
<proteinExistence type="predicted"/>
<comment type="caution">
    <text evidence="1">The sequence shown here is derived from an EMBL/GenBank/DDBJ whole genome shotgun (WGS) entry which is preliminary data.</text>
</comment>
<reference evidence="1 2" key="1">
    <citation type="journal article" date="2022" name="Syst. Appl. Microbiol.">
        <title>Rhodopirellula aestuarii sp. nov., a novel member of the genus Rhodopirellula isolated from brackish sediments collected in the Tagus River estuary, Portugal.</title>
        <authorList>
            <person name="Vitorino I.R."/>
            <person name="Klimek D."/>
            <person name="Calusinska M."/>
            <person name="Lobo-da-Cunha A."/>
            <person name="Vasconcelos V."/>
            <person name="Lage O.M."/>
        </authorList>
    </citation>
    <scope>NUCLEOTIDE SEQUENCE [LARGE SCALE GENOMIC DNA]</scope>
    <source>
        <strain evidence="1 2">ICT_H3.1</strain>
    </source>
</reference>
<keyword evidence="2" id="KW-1185">Reference proteome</keyword>
<organism evidence="1 2">
    <name type="scientific">Aporhodopirellula aestuarii</name>
    <dbReference type="NCBI Taxonomy" id="2950107"/>
    <lineage>
        <taxon>Bacteria</taxon>
        <taxon>Pseudomonadati</taxon>
        <taxon>Planctomycetota</taxon>
        <taxon>Planctomycetia</taxon>
        <taxon>Pirellulales</taxon>
        <taxon>Pirellulaceae</taxon>
        <taxon>Aporhodopirellula</taxon>
    </lineage>
</organism>
<gene>
    <name evidence="1" type="ORF">NB063_05815</name>
</gene>
<sequence>MPGCQARVGCESHRQYLLGYLPAQPAYGRLPLPLCSVVDCGYETLSTSDTK</sequence>
<evidence type="ECO:0000313" key="1">
    <source>
        <dbReference type="EMBL" id="MCM2370140.1"/>
    </source>
</evidence>
<dbReference type="RefSeq" id="WP_250927812.1">
    <property type="nucleotide sequence ID" value="NZ_JAMQBK010000017.1"/>
</dbReference>
<dbReference type="Proteomes" id="UP001202961">
    <property type="component" value="Unassembled WGS sequence"/>
</dbReference>